<evidence type="ECO:0000256" key="5">
    <source>
        <dbReference type="ARBA" id="ARBA00022989"/>
    </source>
</evidence>
<feature type="transmembrane region" description="Helical" evidence="7">
    <location>
        <begin position="192"/>
        <end position="214"/>
    </location>
</feature>
<feature type="transmembrane region" description="Helical" evidence="7">
    <location>
        <begin position="151"/>
        <end position="172"/>
    </location>
</feature>
<dbReference type="KEGG" id="aaxa:NCTC10138_00639"/>
<dbReference type="PANTHER" id="PTHR30450">
    <property type="entry name" value="ABC TRANSPORTER PERMEASE"/>
    <property type="match status" value="1"/>
</dbReference>
<dbReference type="SUPFAM" id="SSF161098">
    <property type="entry name" value="MetI-like"/>
    <property type="match status" value="1"/>
</dbReference>
<evidence type="ECO:0000256" key="2">
    <source>
        <dbReference type="ARBA" id="ARBA00022448"/>
    </source>
</evidence>
<feature type="transmembrane region" description="Helical" evidence="7">
    <location>
        <begin position="97"/>
        <end position="115"/>
    </location>
</feature>
<gene>
    <name evidence="9" type="primary">metP</name>
    <name evidence="9" type="ORF">NCTC10138_00639</name>
</gene>
<dbReference type="InterPro" id="IPR051322">
    <property type="entry name" value="AA_ABC_Transporter_Permease"/>
</dbReference>
<organism evidence="9 10">
    <name type="scientific">Haploplasma axanthum</name>
    <name type="common">Acholeplasma axanthum</name>
    <dbReference type="NCBI Taxonomy" id="29552"/>
    <lineage>
        <taxon>Bacteria</taxon>
        <taxon>Bacillati</taxon>
        <taxon>Mycoplasmatota</taxon>
        <taxon>Mollicutes</taxon>
        <taxon>Acholeplasmatales</taxon>
        <taxon>Acholeplasmataceae</taxon>
        <taxon>Haploplasma</taxon>
    </lineage>
</organism>
<keyword evidence="2 7" id="KW-0813">Transport</keyword>
<dbReference type="Gene3D" id="1.10.3720.10">
    <property type="entry name" value="MetI-like"/>
    <property type="match status" value="1"/>
</dbReference>
<evidence type="ECO:0000256" key="4">
    <source>
        <dbReference type="ARBA" id="ARBA00022692"/>
    </source>
</evidence>
<dbReference type="Proteomes" id="UP000289841">
    <property type="component" value="Chromosome"/>
</dbReference>
<keyword evidence="6 7" id="KW-0472">Membrane</keyword>
<accession>A0A449BCT6</accession>
<evidence type="ECO:0000313" key="10">
    <source>
        <dbReference type="Proteomes" id="UP000289841"/>
    </source>
</evidence>
<name>A0A449BCT6_HAPAX</name>
<keyword evidence="5 7" id="KW-1133">Transmembrane helix</keyword>
<dbReference type="EMBL" id="LR215048">
    <property type="protein sequence ID" value="VEU80271.1"/>
    <property type="molecule type" value="Genomic_DNA"/>
</dbReference>
<comment type="subcellular location">
    <subcellularLocation>
        <location evidence="1 7">Cell membrane</location>
        <topology evidence="1 7">Multi-pass membrane protein</topology>
    </subcellularLocation>
</comment>
<evidence type="ECO:0000256" key="1">
    <source>
        <dbReference type="ARBA" id="ARBA00004651"/>
    </source>
</evidence>
<evidence type="ECO:0000256" key="7">
    <source>
        <dbReference type="RuleBase" id="RU363032"/>
    </source>
</evidence>
<dbReference type="InterPro" id="IPR035906">
    <property type="entry name" value="MetI-like_sf"/>
</dbReference>
<evidence type="ECO:0000256" key="3">
    <source>
        <dbReference type="ARBA" id="ARBA00022475"/>
    </source>
</evidence>
<dbReference type="PANTHER" id="PTHR30450:SF1">
    <property type="entry name" value="D-METHIONINE TRANSPORT SYSTEM PERMEASE PROTEIN METI-RELATED"/>
    <property type="match status" value="1"/>
</dbReference>
<evidence type="ECO:0000259" key="8">
    <source>
        <dbReference type="PROSITE" id="PS50928"/>
    </source>
</evidence>
<dbReference type="GO" id="GO:0005886">
    <property type="term" value="C:plasma membrane"/>
    <property type="evidence" value="ECO:0007669"/>
    <property type="project" value="UniProtKB-SubCell"/>
</dbReference>
<keyword evidence="4 7" id="KW-0812">Transmembrane</keyword>
<feature type="transmembrane region" description="Helical" evidence="7">
    <location>
        <begin position="20"/>
        <end position="43"/>
    </location>
</feature>
<sequence>MKLTPIDKEEIIAAFGDTVYLLFITAIFVIIFGILIGFTLYFTERKTDEVQSGFIKITNRVISFIIDIARSIPFIILMVVLIPITVIIVGTMLGAKAALPALIISATPFYGRIVYMSLRDVNKGKLEALRAMGASNLTVILYMTKEALPSLISGLTVTLVTLVGFITSAGAIGAGGLGDLAVKRAFGNNLQVAYICVLLVLIIVFVIQLTGDYLSKKIDKR</sequence>
<dbReference type="Pfam" id="PF00528">
    <property type="entry name" value="BPD_transp_1"/>
    <property type="match status" value="1"/>
</dbReference>
<dbReference type="RefSeq" id="WP_026390769.1">
    <property type="nucleotide sequence ID" value="NZ_LR215048.1"/>
</dbReference>
<keyword evidence="3" id="KW-1003">Cell membrane</keyword>
<evidence type="ECO:0000313" key="9">
    <source>
        <dbReference type="EMBL" id="VEU80271.1"/>
    </source>
</evidence>
<dbReference type="AlphaFoldDB" id="A0A449BCT6"/>
<feature type="transmembrane region" description="Helical" evidence="7">
    <location>
        <begin position="64"/>
        <end position="91"/>
    </location>
</feature>
<dbReference type="CDD" id="cd06261">
    <property type="entry name" value="TM_PBP2"/>
    <property type="match status" value="1"/>
</dbReference>
<proteinExistence type="inferred from homology"/>
<dbReference type="GO" id="GO:0048473">
    <property type="term" value="P:D-methionine transmembrane transport"/>
    <property type="evidence" value="ECO:0007669"/>
    <property type="project" value="TreeGrafter"/>
</dbReference>
<dbReference type="InterPro" id="IPR000515">
    <property type="entry name" value="MetI-like"/>
</dbReference>
<feature type="domain" description="ABC transmembrane type-1" evidence="8">
    <location>
        <begin position="15"/>
        <end position="211"/>
    </location>
</feature>
<protein>
    <submittedName>
        <fullName evidence="9">Methionine import system permease protein MetP</fullName>
    </submittedName>
</protein>
<evidence type="ECO:0000256" key="6">
    <source>
        <dbReference type="ARBA" id="ARBA00023136"/>
    </source>
</evidence>
<dbReference type="PROSITE" id="PS50928">
    <property type="entry name" value="ABC_TM1"/>
    <property type="match status" value="1"/>
</dbReference>
<reference evidence="9 10" key="1">
    <citation type="submission" date="2019-01" db="EMBL/GenBank/DDBJ databases">
        <authorList>
            <consortium name="Pathogen Informatics"/>
        </authorList>
    </citation>
    <scope>NUCLEOTIDE SEQUENCE [LARGE SCALE GENOMIC DNA]</scope>
    <source>
        <strain evidence="9 10">NCTC10138</strain>
    </source>
</reference>
<keyword evidence="10" id="KW-1185">Reference proteome</keyword>
<dbReference type="STRING" id="1278311.GCA_000428705_01317"/>
<dbReference type="OrthoDB" id="9793490at2"/>
<comment type="similarity">
    <text evidence="7">Belongs to the binding-protein-dependent transport system permease family.</text>
</comment>